<keyword evidence="3 5" id="KW-0238">DNA-binding</keyword>
<evidence type="ECO:0000256" key="5">
    <source>
        <dbReference type="PROSITE-ProRule" id="PRU01091"/>
    </source>
</evidence>
<protein>
    <recommendedName>
        <fullName evidence="7">OmpR/PhoB-type domain-containing protein</fullName>
    </recommendedName>
</protein>
<evidence type="ECO:0000256" key="2">
    <source>
        <dbReference type="ARBA" id="ARBA00023015"/>
    </source>
</evidence>
<dbReference type="InterPro" id="IPR005158">
    <property type="entry name" value="BTAD"/>
</dbReference>
<evidence type="ECO:0000256" key="6">
    <source>
        <dbReference type="SAM" id="MobiDB-lite"/>
    </source>
</evidence>
<dbReference type="GO" id="GO:0000160">
    <property type="term" value="P:phosphorelay signal transduction system"/>
    <property type="evidence" value="ECO:0007669"/>
    <property type="project" value="InterPro"/>
</dbReference>
<comment type="similarity">
    <text evidence="1">Belongs to the AfsR/DnrI/RedD regulatory family.</text>
</comment>
<reference evidence="8" key="1">
    <citation type="submission" date="2021-01" db="EMBL/GenBank/DDBJ databases">
        <title>Whole genome shotgun sequence of Rugosimonospora africana NBRC 104875.</title>
        <authorList>
            <person name="Komaki H."/>
            <person name="Tamura T."/>
        </authorList>
    </citation>
    <scope>NUCLEOTIDE SEQUENCE</scope>
    <source>
        <strain evidence="8">NBRC 104875</strain>
    </source>
</reference>
<dbReference type="Gene3D" id="3.40.50.300">
    <property type="entry name" value="P-loop containing nucleotide triphosphate hydrolases"/>
    <property type="match status" value="1"/>
</dbReference>
<evidence type="ECO:0000256" key="1">
    <source>
        <dbReference type="ARBA" id="ARBA00005820"/>
    </source>
</evidence>
<keyword evidence="9" id="KW-1185">Reference proteome</keyword>
<dbReference type="EMBL" id="BONZ01000050">
    <property type="protein sequence ID" value="GIH17114.1"/>
    <property type="molecule type" value="Genomic_DNA"/>
</dbReference>
<dbReference type="GO" id="GO:0003677">
    <property type="term" value="F:DNA binding"/>
    <property type="evidence" value="ECO:0007669"/>
    <property type="project" value="UniProtKB-UniRule"/>
</dbReference>
<evidence type="ECO:0000256" key="3">
    <source>
        <dbReference type="ARBA" id="ARBA00023125"/>
    </source>
</evidence>
<dbReference type="Gene3D" id="1.10.10.10">
    <property type="entry name" value="Winged helix-like DNA-binding domain superfamily/Winged helix DNA-binding domain"/>
    <property type="match status" value="1"/>
</dbReference>
<dbReference type="InterPro" id="IPR036388">
    <property type="entry name" value="WH-like_DNA-bd_sf"/>
</dbReference>
<dbReference type="SUPFAM" id="SSF48452">
    <property type="entry name" value="TPR-like"/>
    <property type="match status" value="1"/>
</dbReference>
<dbReference type="InterPro" id="IPR001867">
    <property type="entry name" value="OmpR/PhoB-type_DNA-bd"/>
</dbReference>
<feature type="compositionally biased region" description="Basic and acidic residues" evidence="6">
    <location>
        <begin position="276"/>
        <end position="305"/>
    </location>
</feature>
<dbReference type="PANTHER" id="PTHR35807:SF1">
    <property type="entry name" value="TRANSCRIPTIONAL REGULATOR REDD"/>
    <property type="match status" value="1"/>
</dbReference>
<dbReference type="InterPro" id="IPR051677">
    <property type="entry name" value="AfsR-DnrI-RedD_regulator"/>
</dbReference>
<dbReference type="Gene3D" id="1.25.40.10">
    <property type="entry name" value="Tetratricopeptide repeat domain"/>
    <property type="match status" value="1"/>
</dbReference>
<name>A0A8J3QVD7_9ACTN</name>
<evidence type="ECO:0000313" key="9">
    <source>
        <dbReference type="Proteomes" id="UP000642748"/>
    </source>
</evidence>
<dbReference type="GO" id="GO:0006355">
    <property type="term" value="P:regulation of DNA-templated transcription"/>
    <property type="evidence" value="ECO:0007669"/>
    <property type="project" value="InterPro"/>
</dbReference>
<dbReference type="CDD" id="cd15831">
    <property type="entry name" value="BTAD"/>
    <property type="match status" value="1"/>
</dbReference>
<dbReference type="PRINTS" id="PR00364">
    <property type="entry name" value="DISEASERSIST"/>
</dbReference>
<keyword evidence="2" id="KW-0805">Transcription regulation</keyword>
<dbReference type="PANTHER" id="PTHR35807">
    <property type="entry name" value="TRANSCRIPTIONAL REGULATOR REDD-RELATED"/>
    <property type="match status" value="1"/>
</dbReference>
<dbReference type="InterPro" id="IPR027417">
    <property type="entry name" value="P-loop_NTPase"/>
</dbReference>
<dbReference type="PROSITE" id="PS51755">
    <property type="entry name" value="OMPR_PHOB"/>
    <property type="match status" value="1"/>
</dbReference>
<sequence>MGVSFTGVSFTGVSFTGVSFTGVSFTVLGPVTAVRVGAPVPLAGRRVLALLAALLLSPNKDVPTDRLIEWAWGEARPAHPRAALQNAMSRLRHAVGDEVVETTPFGYRLRADAGTLDLLAFEKLTASAAGADRAGDTALAADRLRQAIGLWRMPLLSNVDAPGLGRYAATLLTERYLAAHEEHARLCLLLGRHAEVAAELSELVGSYPFREPLAAHLMAALAGAGRRADALVTYEAVSRTLREELGVQPGAALRSLHTSILRAEPQRTEAQWAESLRAEAHRTEAQRTESLRTEAQRTEAQRAEPWRTAAQPERVAAKPDAVPAPGSQLPARPGVLYGRTHEAGTLDRWLAEPDSAAVTAVVGPVGVGKSALVVHAAQRRRAAFPDGTLYLDLDGYAASAPLEPVAALGQLLDTLGAVAIPTGLAARAARWRGLLADRRLLLVLDNARDSAQVRPLLPGAASPSTVVVTSRDQLRGLVARDGARRLTLDGLGPDPVRALLADLTGRPAEHFDRGRVAELVDRCAGLPLAVRVVAERMARTGGTLDEALAALRGPAFLDGLSADDGTDTDLRTTLSWSCHALDTETARGYHRLGRHAADGWSLPVAATVLQRSPRQARAVLDGLIAVHLLRPAGVRRYVMPPPVRAHARASCRLHPLPAGGPKPAVGFGSRAAAAPVERADSAVGARLATFAVVPSARVAGEVHEPR</sequence>
<dbReference type="SMART" id="SM00862">
    <property type="entry name" value="Trans_reg_C"/>
    <property type="match status" value="1"/>
</dbReference>
<dbReference type="Pfam" id="PF03704">
    <property type="entry name" value="BTAD"/>
    <property type="match status" value="1"/>
</dbReference>
<evidence type="ECO:0000259" key="7">
    <source>
        <dbReference type="PROSITE" id="PS51755"/>
    </source>
</evidence>
<dbReference type="SUPFAM" id="SSF52540">
    <property type="entry name" value="P-loop containing nucleoside triphosphate hydrolases"/>
    <property type="match status" value="1"/>
</dbReference>
<dbReference type="Proteomes" id="UP000642748">
    <property type="component" value="Unassembled WGS sequence"/>
</dbReference>
<feature type="region of interest" description="Disordered" evidence="6">
    <location>
        <begin position="274"/>
        <end position="335"/>
    </location>
</feature>
<dbReference type="SMART" id="SM01043">
    <property type="entry name" value="BTAD"/>
    <property type="match status" value="1"/>
</dbReference>
<evidence type="ECO:0000313" key="8">
    <source>
        <dbReference type="EMBL" id="GIH17114.1"/>
    </source>
</evidence>
<dbReference type="RefSeq" id="WP_203920686.1">
    <property type="nucleotide sequence ID" value="NZ_BONZ01000050.1"/>
</dbReference>
<accession>A0A8J3QVD7</accession>
<gene>
    <name evidence="8" type="ORF">Raf01_52860</name>
</gene>
<organism evidence="8 9">
    <name type="scientific">Rugosimonospora africana</name>
    <dbReference type="NCBI Taxonomy" id="556532"/>
    <lineage>
        <taxon>Bacteria</taxon>
        <taxon>Bacillati</taxon>
        <taxon>Actinomycetota</taxon>
        <taxon>Actinomycetes</taxon>
        <taxon>Micromonosporales</taxon>
        <taxon>Micromonosporaceae</taxon>
        <taxon>Rugosimonospora</taxon>
    </lineage>
</organism>
<keyword evidence="4" id="KW-0804">Transcription</keyword>
<dbReference type="SUPFAM" id="SSF46894">
    <property type="entry name" value="C-terminal effector domain of the bipartite response regulators"/>
    <property type="match status" value="1"/>
</dbReference>
<feature type="domain" description="OmpR/PhoB-type" evidence="7">
    <location>
        <begin position="15"/>
        <end position="111"/>
    </location>
</feature>
<dbReference type="InterPro" id="IPR016032">
    <property type="entry name" value="Sig_transdc_resp-reg_C-effctor"/>
</dbReference>
<comment type="caution">
    <text evidence="8">The sequence shown here is derived from an EMBL/GenBank/DDBJ whole genome shotgun (WGS) entry which is preliminary data.</text>
</comment>
<proteinExistence type="inferred from homology"/>
<dbReference type="AlphaFoldDB" id="A0A8J3QVD7"/>
<feature type="DNA-binding region" description="OmpR/PhoB-type" evidence="5">
    <location>
        <begin position="15"/>
        <end position="111"/>
    </location>
</feature>
<evidence type="ECO:0000256" key="4">
    <source>
        <dbReference type="ARBA" id="ARBA00023163"/>
    </source>
</evidence>
<dbReference type="InterPro" id="IPR011990">
    <property type="entry name" value="TPR-like_helical_dom_sf"/>
</dbReference>
<dbReference type="GO" id="GO:0043531">
    <property type="term" value="F:ADP binding"/>
    <property type="evidence" value="ECO:0007669"/>
    <property type="project" value="InterPro"/>
</dbReference>